<keyword evidence="2" id="KW-1185">Reference proteome</keyword>
<protein>
    <recommendedName>
        <fullName evidence="3">Type II toxin-antitoxin system RelE/ParE family toxin</fullName>
    </recommendedName>
</protein>
<dbReference type="OrthoDB" id="8607264at2"/>
<comment type="caution">
    <text evidence="1">The sequence shown here is derived from an EMBL/GenBank/DDBJ whole genome shotgun (WGS) entry which is preliminary data.</text>
</comment>
<sequence>MAIYVLKPFDRNTKVDNIDDAKLCVAALEIMSGVYEANFGGGVYKKRIRLDAGKSGGARAIVAFKMDSHLYFVNGYAKSAVRHAGREISESDLQLYKQLAKQMFSMTSEQVRLAIRFGKMREVKCDG</sequence>
<reference evidence="1 2" key="1">
    <citation type="submission" date="2017-11" db="EMBL/GenBank/DDBJ databases">
        <title>The genome sequence of Pantoea rodasii DSM 26611.</title>
        <authorList>
            <person name="Gao J."/>
            <person name="Mao X."/>
            <person name="Sun J."/>
        </authorList>
    </citation>
    <scope>NUCLEOTIDE SEQUENCE [LARGE SCALE GENOMIC DNA]</scope>
    <source>
        <strain evidence="1 2">DSM 26611</strain>
    </source>
</reference>
<dbReference type="Pfam" id="PF06296">
    <property type="entry name" value="RelE"/>
    <property type="match status" value="1"/>
</dbReference>
<dbReference type="PIRSF" id="PIRSF018634">
    <property type="entry name" value="UCP018634"/>
    <property type="match status" value="1"/>
</dbReference>
<dbReference type="Proteomes" id="UP000232062">
    <property type="component" value="Unassembled WGS sequence"/>
</dbReference>
<dbReference type="AlphaFoldDB" id="A0A2M9W6Y7"/>
<dbReference type="InterPro" id="IPR009387">
    <property type="entry name" value="HigB-2"/>
</dbReference>
<dbReference type="RefSeq" id="WP_100703726.1">
    <property type="nucleotide sequence ID" value="NZ_MLFP01000003.1"/>
</dbReference>
<proteinExistence type="predicted"/>
<dbReference type="STRING" id="1076549.HA45_06200"/>
<evidence type="ECO:0000313" key="2">
    <source>
        <dbReference type="Proteomes" id="UP000232062"/>
    </source>
</evidence>
<accession>A0A2M9W6Y7</accession>
<name>A0A2M9W6Y7_9GAMM</name>
<gene>
    <name evidence="1" type="ORF">PRCB_22065</name>
</gene>
<dbReference type="EMBL" id="PIQI01000028">
    <property type="protein sequence ID" value="PJZ03274.1"/>
    <property type="molecule type" value="Genomic_DNA"/>
</dbReference>
<evidence type="ECO:0000313" key="1">
    <source>
        <dbReference type="EMBL" id="PJZ03274.1"/>
    </source>
</evidence>
<evidence type="ECO:0008006" key="3">
    <source>
        <dbReference type="Google" id="ProtNLM"/>
    </source>
</evidence>
<organism evidence="1 2">
    <name type="scientific">Pantoea rodasii</name>
    <dbReference type="NCBI Taxonomy" id="1076549"/>
    <lineage>
        <taxon>Bacteria</taxon>
        <taxon>Pseudomonadati</taxon>
        <taxon>Pseudomonadota</taxon>
        <taxon>Gammaproteobacteria</taxon>
        <taxon>Enterobacterales</taxon>
        <taxon>Erwiniaceae</taxon>
        <taxon>Pantoea</taxon>
    </lineage>
</organism>